<dbReference type="Gene3D" id="3.90.1200.10">
    <property type="match status" value="1"/>
</dbReference>
<dbReference type="RefSeq" id="WP_189088813.1">
    <property type="nucleotide sequence ID" value="NZ_BMQL01000005.1"/>
</dbReference>
<name>A0A918F5A6_9DEIO</name>
<sequence length="304" mass="33332">MPPVSGLPPHVLAWASRHLPATVQRVQQLPGSTSATLHRLDLQDGSAAVLRQFDNAEWLKNEPDLALHEARSLEHAAQDHVATPRLLAFDETGAACGVPTVLMSCLPGMVELNPPGLDGWLSELASTLAHLHQRSPQGFGWTYFTYQDVSSMQVPAWSGVPQAWASAIALVQGPRPSFVPHFIHRDYHPVNVLWEHAHVSGVVDWVNACVGPAGIDVGHCCVNLALMYGVQTADTFRAAYERQTGTRQNVYWDVLSLLDMNGGPPRVYPGWPAFGLTGLTDELMETRLNAYLLSLMTEERQPPN</sequence>
<feature type="domain" description="Aminoglycoside phosphotransferase" evidence="1">
    <location>
        <begin position="27"/>
        <end position="250"/>
    </location>
</feature>
<accession>A0A918F5A6</accession>
<dbReference type="InterPro" id="IPR011009">
    <property type="entry name" value="Kinase-like_dom_sf"/>
</dbReference>
<organism evidence="2 3">
    <name type="scientific">Deinococcus ruber</name>
    <dbReference type="NCBI Taxonomy" id="1848197"/>
    <lineage>
        <taxon>Bacteria</taxon>
        <taxon>Thermotogati</taxon>
        <taxon>Deinococcota</taxon>
        <taxon>Deinococci</taxon>
        <taxon>Deinococcales</taxon>
        <taxon>Deinococcaceae</taxon>
        <taxon>Deinococcus</taxon>
    </lineage>
</organism>
<protein>
    <recommendedName>
        <fullName evidence="1">Aminoglycoside phosphotransferase domain-containing protein</fullName>
    </recommendedName>
</protein>
<dbReference type="SUPFAM" id="SSF56112">
    <property type="entry name" value="Protein kinase-like (PK-like)"/>
    <property type="match status" value="1"/>
</dbReference>
<dbReference type="EMBL" id="BMQL01000005">
    <property type="protein sequence ID" value="GGR02230.1"/>
    <property type="molecule type" value="Genomic_DNA"/>
</dbReference>
<reference evidence="2" key="1">
    <citation type="journal article" date="2014" name="Int. J. Syst. Evol. Microbiol.">
        <title>Complete genome sequence of Corynebacterium casei LMG S-19264T (=DSM 44701T), isolated from a smear-ripened cheese.</title>
        <authorList>
            <consortium name="US DOE Joint Genome Institute (JGI-PGF)"/>
            <person name="Walter F."/>
            <person name="Albersmeier A."/>
            <person name="Kalinowski J."/>
            <person name="Ruckert C."/>
        </authorList>
    </citation>
    <scope>NUCLEOTIDE SEQUENCE</scope>
    <source>
        <strain evidence="2">JCM 31311</strain>
    </source>
</reference>
<evidence type="ECO:0000313" key="3">
    <source>
        <dbReference type="Proteomes" id="UP000603865"/>
    </source>
</evidence>
<dbReference type="PANTHER" id="PTHR21310">
    <property type="entry name" value="AMINOGLYCOSIDE PHOSPHOTRANSFERASE-RELATED-RELATED"/>
    <property type="match status" value="1"/>
</dbReference>
<dbReference type="Proteomes" id="UP000603865">
    <property type="component" value="Unassembled WGS sequence"/>
</dbReference>
<reference evidence="2" key="2">
    <citation type="submission" date="2020-09" db="EMBL/GenBank/DDBJ databases">
        <authorList>
            <person name="Sun Q."/>
            <person name="Ohkuma M."/>
        </authorList>
    </citation>
    <scope>NUCLEOTIDE SEQUENCE</scope>
    <source>
        <strain evidence="2">JCM 31311</strain>
    </source>
</reference>
<dbReference type="AlphaFoldDB" id="A0A918F5A6"/>
<dbReference type="InterPro" id="IPR002575">
    <property type="entry name" value="Aminoglycoside_PTrfase"/>
</dbReference>
<dbReference type="InterPro" id="IPR051678">
    <property type="entry name" value="AGP_Transferase"/>
</dbReference>
<proteinExistence type="predicted"/>
<comment type="caution">
    <text evidence="2">The sequence shown here is derived from an EMBL/GenBank/DDBJ whole genome shotgun (WGS) entry which is preliminary data.</text>
</comment>
<dbReference type="Gene3D" id="3.30.200.20">
    <property type="entry name" value="Phosphorylase Kinase, domain 1"/>
    <property type="match status" value="1"/>
</dbReference>
<gene>
    <name evidence="2" type="ORF">GCM10008957_13960</name>
</gene>
<evidence type="ECO:0000313" key="2">
    <source>
        <dbReference type="EMBL" id="GGR02230.1"/>
    </source>
</evidence>
<dbReference type="Pfam" id="PF01636">
    <property type="entry name" value="APH"/>
    <property type="match status" value="1"/>
</dbReference>
<evidence type="ECO:0000259" key="1">
    <source>
        <dbReference type="Pfam" id="PF01636"/>
    </source>
</evidence>
<keyword evidence="3" id="KW-1185">Reference proteome</keyword>